<feature type="non-terminal residue" evidence="3">
    <location>
        <position position="269"/>
    </location>
</feature>
<evidence type="ECO:0000256" key="1">
    <source>
        <dbReference type="SAM" id="MobiDB-lite"/>
    </source>
</evidence>
<sequence length="269" mass="30018">MKCCVALIVYLSIVSVPRGESFKIFTKIRNLLYPTTTTTVIPILPDYEKEVFSGSTNPNNNVHSSQFDNVPPHINDLDSDLNLFTTPATYEITSRRIHRPSFPTIIPPPGVIYPGMPTTTTTNPYGYSNQLRPDDSNKFPSVDSVPGQETSSTTQQPFHNRQPPSTPDKPLEPTQQISPEDDDALIFPDSVFYVPDEEQSMTPERIDHQNRRYFVTSTTSRTPTSNVPVPVGGDRRLIDGPVKICDPGMKMTVNGNCREEMSAPRCESL</sequence>
<feature type="chain" id="PRO_5008586257" evidence="2">
    <location>
        <begin position="20"/>
        <end position="269"/>
    </location>
</feature>
<evidence type="ECO:0000313" key="3">
    <source>
        <dbReference type="EMBL" id="JAT06021.1"/>
    </source>
</evidence>
<name>A0A1B6K3J6_9HEMI</name>
<reference evidence="3" key="1">
    <citation type="submission" date="2015-11" db="EMBL/GenBank/DDBJ databases">
        <title>De novo transcriptome assembly of four potential Pierce s Disease insect vectors from Arizona vineyards.</title>
        <authorList>
            <person name="Tassone E.E."/>
        </authorList>
    </citation>
    <scope>NUCLEOTIDE SEQUENCE</scope>
</reference>
<feature type="compositionally biased region" description="Polar residues" evidence="1">
    <location>
        <begin position="147"/>
        <end position="163"/>
    </location>
</feature>
<feature type="compositionally biased region" description="Polar residues" evidence="1">
    <location>
        <begin position="117"/>
        <end position="131"/>
    </location>
</feature>
<organism evidence="3">
    <name type="scientific">Homalodisca liturata</name>
    <dbReference type="NCBI Taxonomy" id="320908"/>
    <lineage>
        <taxon>Eukaryota</taxon>
        <taxon>Metazoa</taxon>
        <taxon>Ecdysozoa</taxon>
        <taxon>Arthropoda</taxon>
        <taxon>Hexapoda</taxon>
        <taxon>Insecta</taxon>
        <taxon>Pterygota</taxon>
        <taxon>Neoptera</taxon>
        <taxon>Paraneoptera</taxon>
        <taxon>Hemiptera</taxon>
        <taxon>Auchenorrhyncha</taxon>
        <taxon>Membracoidea</taxon>
        <taxon>Cicadellidae</taxon>
        <taxon>Cicadellinae</taxon>
        <taxon>Proconiini</taxon>
        <taxon>Homalodisca</taxon>
    </lineage>
</organism>
<dbReference type="EMBL" id="GECU01001686">
    <property type="protein sequence ID" value="JAT06021.1"/>
    <property type="molecule type" value="Transcribed_RNA"/>
</dbReference>
<keyword evidence="2" id="KW-0732">Signal</keyword>
<gene>
    <name evidence="3" type="ORF">g.30143</name>
</gene>
<feature type="region of interest" description="Disordered" evidence="1">
    <location>
        <begin position="109"/>
        <end position="183"/>
    </location>
</feature>
<protein>
    <submittedName>
        <fullName evidence="3">Uncharacterized protein</fullName>
    </submittedName>
</protein>
<evidence type="ECO:0000256" key="2">
    <source>
        <dbReference type="SAM" id="SignalP"/>
    </source>
</evidence>
<proteinExistence type="predicted"/>
<accession>A0A1B6K3J6</accession>
<dbReference type="AlphaFoldDB" id="A0A1B6K3J6"/>
<feature type="signal peptide" evidence="2">
    <location>
        <begin position="1"/>
        <end position="19"/>
    </location>
</feature>